<gene>
    <name evidence="2" type="ORF">GGR17_003057</name>
</gene>
<keyword evidence="3" id="KW-1185">Reference proteome</keyword>
<keyword evidence="2" id="KW-0808">Transferase</keyword>
<accession>A0A840CD15</accession>
<proteinExistence type="predicted"/>
<feature type="domain" description="Rhodanese" evidence="1">
    <location>
        <begin position="25"/>
        <end position="121"/>
    </location>
</feature>
<dbReference type="InterPro" id="IPR001763">
    <property type="entry name" value="Rhodanese-like_dom"/>
</dbReference>
<dbReference type="SMART" id="SM00450">
    <property type="entry name" value="RHOD"/>
    <property type="match status" value="1"/>
</dbReference>
<protein>
    <submittedName>
        <fullName evidence="2">Rhodanese-related sulfurtransferase</fullName>
    </submittedName>
</protein>
<dbReference type="RefSeq" id="WP_054539162.1">
    <property type="nucleotide sequence ID" value="NZ_JACIEQ010000004.1"/>
</dbReference>
<dbReference type="Gene3D" id="3.40.250.10">
    <property type="entry name" value="Rhodanese-like domain"/>
    <property type="match status" value="1"/>
</dbReference>
<organism evidence="2 3">
    <name type="scientific">Actibacterium naphthalenivorans</name>
    <dbReference type="NCBI Taxonomy" id="1614693"/>
    <lineage>
        <taxon>Bacteria</taxon>
        <taxon>Pseudomonadati</taxon>
        <taxon>Pseudomonadota</taxon>
        <taxon>Alphaproteobacteria</taxon>
        <taxon>Rhodobacterales</taxon>
        <taxon>Roseobacteraceae</taxon>
        <taxon>Actibacterium</taxon>
    </lineage>
</organism>
<dbReference type="PANTHER" id="PTHR43031:SF16">
    <property type="entry name" value="OXIDOREDUCTASE"/>
    <property type="match status" value="1"/>
</dbReference>
<dbReference type="Proteomes" id="UP000585681">
    <property type="component" value="Unassembled WGS sequence"/>
</dbReference>
<evidence type="ECO:0000313" key="2">
    <source>
        <dbReference type="EMBL" id="MBB4023235.1"/>
    </source>
</evidence>
<dbReference type="Pfam" id="PF00581">
    <property type="entry name" value="Rhodanese"/>
    <property type="match status" value="1"/>
</dbReference>
<evidence type="ECO:0000313" key="3">
    <source>
        <dbReference type="Proteomes" id="UP000585681"/>
    </source>
</evidence>
<name>A0A840CD15_9RHOB</name>
<sequence length="122" mass="13193">MFSGFKQPGPQMARIDTKDAIDKVAAGEMTLIDVREADELRMTGYAEGALHIPMMVFRMKVDPSSPELLPELSVDKPVALYCASGARSGAAAQAMMQMGYKEVYNLGGLQHWQMAGGPVTRG</sequence>
<dbReference type="AlphaFoldDB" id="A0A840CD15"/>
<dbReference type="InterPro" id="IPR050229">
    <property type="entry name" value="GlpE_sulfurtransferase"/>
</dbReference>
<dbReference type="PANTHER" id="PTHR43031">
    <property type="entry name" value="FAD-DEPENDENT OXIDOREDUCTASE"/>
    <property type="match status" value="1"/>
</dbReference>
<dbReference type="PROSITE" id="PS50206">
    <property type="entry name" value="RHODANESE_3"/>
    <property type="match status" value="1"/>
</dbReference>
<dbReference type="SUPFAM" id="SSF52821">
    <property type="entry name" value="Rhodanese/Cell cycle control phosphatase"/>
    <property type="match status" value="1"/>
</dbReference>
<dbReference type="InterPro" id="IPR036873">
    <property type="entry name" value="Rhodanese-like_dom_sf"/>
</dbReference>
<reference evidence="2" key="1">
    <citation type="submission" date="2020-08" db="EMBL/GenBank/DDBJ databases">
        <title>Genomic Encyclopedia of Type Strains, Phase IV (KMG-IV): sequencing the most valuable type-strain genomes for metagenomic binning, comparative biology and taxonomic classification.</title>
        <authorList>
            <person name="Goeker M."/>
        </authorList>
    </citation>
    <scope>NUCLEOTIDE SEQUENCE [LARGE SCALE GENOMIC DNA]</scope>
    <source>
        <strain evidence="2">DSM 105040</strain>
    </source>
</reference>
<dbReference type="GO" id="GO:0016740">
    <property type="term" value="F:transferase activity"/>
    <property type="evidence" value="ECO:0007669"/>
    <property type="project" value="UniProtKB-KW"/>
</dbReference>
<evidence type="ECO:0000259" key="1">
    <source>
        <dbReference type="PROSITE" id="PS50206"/>
    </source>
</evidence>
<dbReference type="EMBL" id="JACIEQ010000004">
    <property type="protein sequence ID" value="MBB4023235.1"/>
    <property type="molecule type" value="Genomic_DNA"/>
</dbReference>
<comment type="caution">
    <text evidence="2">The sequence shown here is derived from an EMBL/GenBank/DDBJ whole genome shotgun (WGS) entry which is preliminary data.</text>
</comment>